<reference evidence="4" key="2">
    <citation type="submission" date="2017-12" db="EMBL/GenBank/DDBJ databases">
        <title>Genome sequence of the Bar-tailed Godwit (Limosa lapponica baueri).</title>
        <authorList>
            <person name="Lima N.C.B."/>
            <person name="Parody-Merino A.M."/>
            <person name="Battley P.F."/>
            <person name="Fidler A.E."/>
            <person name="Prosdocimi F."/>
        </authorList>
    </citation>
    <scope>NUCLEOTIDE SEQUENCE [LARGE SCALE GENOMIC DNA]</scope>
</reference>
<sequence length="67" mass="7421">MAAESVLPNVSELYLNDVPPVPTLADIVWIAADDEETYARVSSENVTIFGRIQIPVVLQVLLKQRLV</sequence>
<evidence type="ECO:0000256" key="1">
    <source>
        <dbReference type="ARBA" id="ARBA00005807"/>
    </source>
</evidence>
<reference evidence="4" key="1">
    <citation type="submission" date="2017-11" db="EMBL/GenBank/DDBJ databases">
        <authorList>
            <person name="Lima N.C."/>
            <person name="Parody-Merino A.M."/>
            <person name="Battley P.F."/>
            <person name="Fidler A.E."/>
            <person name="Prosdocimi F."/>
        </authorList>
    </citation>
    <scope>NUCLEOTIDE SEQUENCE [LARGE SCALE GENOMIC DNA]</scope>
</reference>
<accession>A0A2I0TEE4</accession>
<evidence type="ECO:0000256" key="2">
    <source>
        <dbReference type="RuleBase" id="RU369053"/>
    </source>
</evidence>
<name>A0A2I0TEE4_LIMLA</name>
<evidence type="ECO:0000313" key="4">
    <source>
        <dbReference type="Proteomes" id="UP000233556"/>
    </source>
</evidence>
<keyword evidence="4" id="KW-1185">Reference proteome</keyword>
<dbReference type="GO" id="GO:0005739">
    <property type="term" value="C:mitochondrion"/>
    <property type="evidence" value="ECO:0007669"/>
    <property type="project" value="UniProtKB-SubCell"/>
</dbReference>
<dbReference type="Proteomes" id="UP000233556">
    <property type="component" value="Unassembled WGS sequence"/>
</dbReference>
<dbReference type="OrthoDB" id="9930891at2759"/>
<protein>
    <recommendedName>
        <fullName evidence="2">Mitochondrial fission regulator</fullName>
    </recommendedName>
</protein>
<dbReference type="AlphaFoldDB" id="A0A2I0TEE4"/>
<gene>
    <name evidence="3" type="ORF">llap_17524</name>
</gene>
<dbReference type="Pfam" id="PF05308">
    <property type="entry name" value="Mito_fiss_reg"/>
    <property type="match status" value="1"/>
</dbReference>
<organism evidence="3 4">
    <name type="scientific">Limosa lapponica baueri</name>
    <dbReference type="NCBI Taxonomy" id="1758121"/>
    <lineage>
        <taxon>Eukaryota</taxon>
        <taxon>Metazoa</taxon>
        <taxon>Chordata</taxon>
        <taxon>Craniata</taxon>
        <taxon>Vertebrata</taxon>
        <taxon>Euteleostomi</taxon>
        <taxon>Archelosauria</taxon>
        <taxon>Archosauria</taxon>
        <taxon>Dinosauria</taxon>
        <taxon>Saurischia</taxon>
        <taxon>Theropoda</taxon>
        <taxon>Coelurosauria</taxon>
        <taxon>Aves</taxon>
        <taxon>Neognathae</taxon>
        <taxon>Neoaves</taxon>
        <taxon>Charadriiformes</taxon>
        <taxon>Scolopacidae</taxon>
        <taxon>Limosa</taxon>
    </lineage>
</organism>
<proteinExistence type="inferred from homology"/>
<dbReference type="InterPro" id="IPR007972">
    <property type="entry name" value="Mtfr1"/>
</dbReference>
<dbReference type="GO" id="GO:0000266">
    <property type="term" value="P:mitochondrial fission"/>
    <property type="evidence" value="ECO:0007669"/>
    <property type="project" value="UniProtKB-UniRule"/>
</dbReference>
<keyword evidence="2" id="KW-0496">Mitochondrion</keyword>
<comment type="function">
    <text evidence="2">Plays a role in mitochondrial aerobic respiration. Regulates mitochondrial organization and fission.</text>
</comment>
<comment type="subcellular location">
    <subcellularLocation>
        <location evidence="2">Mitochondrion</location>
    </subcellularLocation>
</comment>
<comment type="similarity">
    <text evidence="1 2">Belongs to the MTFR1 family.</text>
</comment>
<evidence type="ECO:0000313" key="3">
    <source>
        <dbReference type="EMBL" id="PKU32170.1"/>
    </source>
</evidence>
<dbReference type="EMBL" id="KZ511699">
    <property type="protein sequence ID" value="PKU32170.1"/>
    <property type="molecule type" value="Genomic_DNA"/>
</dbReference>
<dbReference type="GO" id="GO:0009060">
    <property type="term" value="P:aerobic respiration"/>
    <property type="evidence" value="ECO:0007669"/>
    <property type="project" value="UniProtKB-UniRule"/>
</dbReference>